<dbReference type="SMART" id="SM00387">
    <property type="entry name" value="HATPase_c"/>
    <property type="match status" value="1"/>
</dbReference>
<dbReference type="SUPFAM" id="SSF47384">
    <property type="entry name" value="Homodimeric domain of signal transducing histidine kinase"/>
    <property type="match status" value="1"/>
</dbReference>
<dbReference type="RefSeq" id="WP_051512396.1">
    <property type="nucleotide sequence ID" value="NZ_AVFL01000010.1"/>
</dbReference>
<keyword evidence="4" id="KW-0808">Transferase</keyword>
<dbReference type="Pfam" id="PF00512">
    <property type="entry name" value="HisKA"/>
    <property type="match status" value="1"/>
</dbReference>
<dbReference type="FunFam" id="3.30.565.10:FF:000010">
    <property type="entry name" value="Sensor histidine kinase RcsC"/>
    <property type="match status" value="1"/>
</dbReference>
<comment type="catalytic activity">
    <reaction evidence="1">
        <text>ATP + protein L-histidine = ADP + protein N-phospho-L-histidine.</text>
        <dbReference type="EC" id="2.7.13.3"/>
    </reaction>
</comment>
<accession>W9H0Z6</accession>
<evidence type="ECO:0000259" key="7">
    <source>
        <dbReference type="PROSITE" id="PS50109"/>
    </source>
</evidence>
<dbReference type="Proteomes" id="UP000019486">
    <property type="component" value="Unassembled WGS sequence"/>
</dbReference>
<dbReference type="EMBL" id="AVFL01000010">
    <property type="protein sequence ID" value="EWY39724.1"/>
    <property type="molecule type" value="Genomic_DNA"/>
</dbReference>
<proteinExistence type="predicted"/>
<dbReference type="InterPro" id="IPR003661">
    <property type="entry name" value="HisK_dim/P_dom"/>
</dbReference>
<evidence type="ECO:0000256" key="3">
    <source>
        <dbReference type="ARBA" id="ARBA00022553"/>
    </source>
</evidence>
<evidence type="ECO:0000256" key="4">
    <source>
        <dbReference type="ARBA" id="ARBA00022679"/>
    </source>
</evidence>
<organism evidence="8 9">
    <name type="scientific">Skermanella stibiiresistens SB22</name>
    <dbReference type="NCBI Taxonomy" id="1385369"/>
    <lineage>
        <taxon>Bacteria</taxon>
        <taxon>Pseudomonadati</taxon>
        <taxon>Pseudomonadota</taxon>
        <taxon>Alphaproteobacteria</taxon>
        <taxon>Rhodospirillales</taxon>
        <taxon>Azospirillaceae</taxon>
        <taxon>Skermanella</taxon>
    </lineage>
</organism>
<keyword evidence="3" id="KW-0597">Phosphoprotein</keyword>
<dbReference type="OrthoDB" id="9801651at2"/>
<name>W9H0Z6_9PROT</name>
<evidence type="ECO:0000313" key="8">
    <source>
        <dbReference type="EMBL" id="EWY39724.1"/>
    </source>
</evidence>
<dbReference type="InterPro" id="IPR005467">
    <property type="entry name" value="His_kinase_dom"/>
</dbReference>
<dbReference type="PROSITE" id="PS50109">
    <property type="entry name" value="HIS_KIN"/>
    <property type="match status" value="1"/>
</dbReference>
<dbReference type="AlphaFoldDB" id="W9H0Z6"/>
<dbReference type="PANTHER" id="PTHR43711">
    <property type="entry name" value="TWO-COMPONENT HISTIDINE KINASE"/>
    <property type="match status" value="1"/>
</dbReference>
<sequence length="471" mass="51561">MTAGRSHPGDKPERDLPAVMERDRAALENELAFYRRQCNDLGARVLRLQEDQSRAHREARRSRTAARLLRTAFGLVNVDASDEAIGNRMLEIVLDNLVCDRAAILRRDPHRGLFSIVNRLGFGRPRLADDVPLAEPPEFFFTSSREASDGVGVVLTEALGLPFVIWAYDPASGVALLFGNRMEANVSRPFGADDREIVEAALGVFADIMQRRRVEEELRIAKIAAEEANSIKAAFLANLSHELRTPLNAIIGFSEIIRDELYGSAPQEKYREYASDIHENGQHLLSLIQDILDFSRLQSGRATLREEYVDLNQAAAAALSAVAPLAGSRGVELTVGIRSGMPAIHADPTRIRQILINLVGNAVKFTPSGGRIEIRANLTEDGGAMLQVIDTGIGMAAEDIPRALEPFCQLENTYTRRFGGTGLGLPLCKTLAERHGGSLEIESAVGQGTTVTVRLPRQRVADGSASMFYRA</sequence>
<evidence type="ECO:0000256" key="1">
    <source>
        <dbReference type="ARBA" id="ARBA00000085"/>
    </source>
</evidence>
<dbReference type="CDD" id="cd00082">
    <property type="entry name" value="HisKA"/>
    <property type="match status" value="1"/>
</dbReference>
<dbReference type="InterPro" id="IPR036890">
    <property type="entry name" value="HATPase_C_sf"/>
</dbReference>
<evidence type="ECO:0000256" key="6">
    <source>
        <dbReference type="ARBA" id="ARBA00023012"/>
    </source>
</evidence>
<dbReference type="STRING" id="1385369.N825_04170"/>
<dbReference type="SMART" id="SM00388">
    <property type="entry name" value="HisKA"/>
    <property type="match status" value="1"/>
</dbReference>
<dbReference type="PRINTS" id="PR00344">
    <property type="entry name" value="BCTRLSENSOR"/>
</dbReference>
<dbReference type="Gene3D" id="3.30.565.10">
    <property type="entry name" value="Histidine kinase-like ATPase, C-terminal domain"/>
    <property type="match status" value="1"/>
</dbReference>
<dbReference type="GO" id="GO:0000155">
    <property type="term" value="F:phosphorelay sensor kinase activity"/>
    <property type="evidence" value="ECO:0007669"/>
    <property type="project" value="InterPro"/>
</dbReference>
<dbReference type="Gene3D" id="1.10.287.130">
    <property type="match status" value="1"/>
</dbReference>
<dbReference type="PANTHER" id="PTHR43711:SF1">
    <property type="entry name" value="HISTIDINE KINASE 1"/>
    <property type="match status" value="1"/>
</dbReference>
<dbReference type="InterPro" id="IPR036097">
    <property type="entry name" value="HisK_dim/P_sf"/>
</dbReference>
<keyword evidence="9" id="KW-1185">Reference proteome</keyword>
<dbReference type="SUPFAM" id="SSF55874">
    <property type="entry name" value="ATPase domain of HSP90 chaperone/DNA topoisomerase II/histidine kinase"/>
    <property type="match status" value="1"/>
</dbReference>
<dbReference type="InterPro" id="IPR004358">
    <property type="entry name" value="Sig_transdc_His_kin-like_C"/>
</dbReference>
<dbReference type="FunFam" id="1.10.287.130:FF:000001">
    <property type="entry name" value="Two-component sensor histidine kinase"/>
    <property type="match status" value="1"/>
</dbReference>
<keyword evidence="5 8" id="KW-0418">Kinase</keyword>
<feature type="domain" description="Histidine kinase" evidence="7">
    <location>
        <begin position="238"/>
        <end position="459"/>
    </location>
</feature>
<evidence type="ECO:0000256" key="5">
    <source>
        <dbReference type="ARBA" id="ARBA00022777"/>
    </source>
</evidence>
<comment type="caution">
    <text evidence="8">The sequence shown here is derived from an EMBL/GenBank/DDBJ whole genome shotgun (WGS) entry which is preliminary data.</text>
</comment>
<protein>
    <recommendedName>
        <fullName evidence="2">histidine kinase</fullName>
        <ecNumber evidence="2">2.7.13.3</ecNumber>
    </recommendedName>
</protein>
<dbReference type="InterPro" id="IPR050736">
    <property type="entry name" value="Sensor_HK_Regulatory"/>
</dbReference>
<evidence type="ECO:0000313" key="9">
    <source>
        <dbReference type="Proteomes" id="UP000019486"/>
    </source>
</evidence>
<gene>
    <name evidence="8" type="ORF">N825_04170</name>
</gene>
<evidence type="ECO:0000256" key="2">
    <source>
        <dbReference type="ARBA" id="ARBA00012438"/>
    </source>
</evidence>
<dbReference type="InterPro" id="IPR003594">
    <property type="entry name" value="HATPase_dom"/>
</dbReference>
<dbReference type="Pfam" id="PF02518">
    <property type="entry name" value="HATPase_c"/>
    <property type="match status" value="1"/>
</dbReference>
<keyword evidence="6" id="KW-0902">Two-component regulatory system</keyword>
<reference evidence="8 9" key="1">
    <citation type="submission" date="2013-08" db="EMBL/GenBank/DDBJ databases">
        <title>The genome sequence of Skermanella stibiiresistens.</title>
        <authorList>
            <person name="Zhu W."/>
            <person name="Wang G."/>
        </authorList>
    </citation>
    <scope>NUCLEOTIDE SEQUENCE [LARGE SCALE GENOMIC DNA]</scope>
    <source>
        <strain evidence="8 9">SB22</strain>
    </source>
</reference>
<dbReference type="CDD" id="cd16922">
    <property type="entry name" value="HATPase_EvgS-ArcB-TorS-like"/>
    <property type="match status" value="1"/>
</dbReference>
<dbReference type="EC" id="2.7.13.3" evidence="2"/>